<gene>
    <name evidence="3" type="ORF">C12CBH8_00070</name>
</gene>
<dbReference type="Proteomes" id="UP000593890">
    <property type="component" value="Chromosome"/>
</dbReference>
<feature type="region of interest" description="Disordered" evidence="1">
    <location>
        <begin position="1"/>
        <end position="20"/>
    </location>
</feature>
<accession>A0A7I8CY42</accession>
<evidence type="ECO:0000256" key="1">
    <source>
        <dbReference type="SAM" id="MobiDB-lite"/>
    </source>
</evidence>
<dbReference type="EMBL" id="AP023321">
    <property type="protein sequence ID" value="BCI59368.1"/>
    <property type="molecule type" value="Genomic_DNA"/>
</dbReference>
<feature type="transmembrane region" description="Helical" evidence="2">
    <location>
        <begin position="110"/>
        <end position="131"/>
    </location>
</feature>
<reference evidence="4" key="1">
    <citation type="submission" date="2020-07" db="EMBL/GenBank/DDBJ databases">
        <title>Complete genome sequencing of Clostridia bacterium strain 12CBH8.</title>
        <authorList>
            <person name="Sakamoto M."/>
            <person name="Murakami T."/>
            <person name="Mori H."/>
        </authorList>
    </citation>
    <scope>NUCLEOTIDE SEQUENCE [LARGE SCALE GENOMIC DNA]</scope>
    <source>
        <strain evidence="4">12CBH8</strain>
    </source>
</reference>
<dbReference type="AlphaFoldDB" id="A0A7I8CY42"/>
<evidence type="ECO:0000313" key="4">
    <source>
        <dbReference type="Proteomes" id="UP000593890"/>
    </source>
</evidence>
<proteinExistence type="predicted"/>
<organism evidence="3 4">
    <name type="scientific">Solibaculum mannosilyticum</name>
    <dbReference type="NCBI Taxonomy" id="2780922"/>
    <lineage>
        <taxon>Bacteria</taxon>
        <taxon>Bacillati</taxon>
        <taxon>Bacillota</taxon>
        <taxon>Clostridia</taxon>
        <taxon>Eubacteriales</taxon>
        <taxon>Oscillospiraceae</taxon>
        <taxon>Solibaculum</taxon>
    </lineage>
</organism>
<sequence length="222" mass="25620">MVSRPERGSNMEKEHSQDQDYELEKQELFEALEDIQPQKESDHEEQVPLAHEDEENCIYLIYTLQQQEIVDALRIARVFKSVGVGQWVRTALMVVVMAITIYNITIDPNYIGMGAFLITLCVLIILAIWLVPALGIRSQAKQAFDGQPIQVRLFPDRIEAGKVDGDSMGMVSLERATRIEHDKNLYLFWMDDRNLLILPERAFPEESKEEIVRRLARGRDSF</sequence>
<evidence type="ECO:0000256" key="2">
    <source>
        <dbReference type="SAM" id="Phobius"/>
    </source>
</evidence>
<keyword evidence="2" id="KW-0812">Transmembrane</keyword>
<keyword evidence="4" id="KW-1185">Reference proteome</keyword>
<feature type="transmembrane region" description="Helical" evidence="2">
    <location>
        <begin position="87"/>
        <end position="104"/>
    </location>
</feature>
<keyword evidence="2" id="KW-0472">Membrane</keyword>
<evidence type="ECO:0008006" key="5">
    <source>
        <dbReference type="Google" id="ProtNLM"/>
    </source>
</evidence>
<keyword evidence="2" id="KW-1133">Transmembrane helix</keyword>
<evidence type="ECO:0000313" key="3">
    <source>
        <dbReference type="EMBL" id="BCI59368.1"/>
    </source>
</evidence>
<protein>
    <recommendedName>
        <fullName evidence="5">YcxB-like protein domain-containing protein</fullName>
    </recommendedName>
</protein>
<dbReference type="KEGG" id="sman:C12CBH8_00070"/>
<name>A0A7I8CY42_9FIRM</name>